<dbReference type="EMBL" id="JAZDWU010000003">
    <property type="protein sequence ID" value="KAL0008477.1"/>
    <property type="molecule type" value="Genomic_DNA"/>
</dbReference>
<comment type="caution">
    <text evidence="3">The sequence shown here is derived from an EMBL/GenBank/DDBJ whole genome shotgun (WGS) entry which is preliminary data.</text>
</comment>
<gene>
    <name evidence="3" type="ORF">SO802_009979</name>
</gene>
<feature type="compositionally biased region" description="Acidic residues" evidence="2">
    <location>
        <begin position="163"/>
        <end position="179"/>
    </location>
</feature>
<protein>
    <submittedName>
        <fullName evidence="3">Uncharacterized protein</fullName>
    </submittedName>
</protein>
<dbReference type="Proteomes" id="UP001459277">
    <property type="component" value="Unassembled WGS sequence"/>
</dbReference>
<evidence type="ECO:0000256" key="1">
    <source>
        <dbReference type="SAM" id="Coils"/>
    </source>
</evidence>
<feature type="region of interest" description="Disordered" evidence="2">
    <location>
        <begin position="163"/>
        <end position="202"/>
    </location>
</feature>
<keyword evidence="4" id="KW-1185">Reference proteome</keyword>
<name>A0AAW2DF63_9ROSI</name>
<reference evidence="3 4" key="1">
    <citation type="submission" date="2024-01" db="EMBL/GenBank/DDBJ databases">
        <title>A telomere-to-telomere, gap-free genome of sweet tea (Lithocarpus litseifolius).</title>
        <authorList>
            <person name="Zhou J."/>
        </authorList>
    </citation>
    <scope>NUCLEOTIDE SEQUENCE [LARGE SCALE GENOMIC DNA]</scope>
    <source>
        <strain evidence="3">Zhou-2022a</strain>
        <tissue evidence="3">Leaf</tissue>
    </source>
</reference>
<keyword evidence="1" id="KW-0175">Coiled coil</keyword>
<evidence type="ECO:0000313" key="3">
    <source>
        <dbReference type="EMBL" id="KAL0008477.1"/>
    </source>
</evidence>
<evidence type="ECO:0000313" key="4">
    <source>
        <dbReference type="Proteomes" id="UP001459277"/>
    </source>
</evidence>
<feature type="compositionally biased region" description="Low complexity" evidence="2">
    <location>
        <begin position="180"/>
        <end position="189"/>
    </location>
</feature>
<evidence type="ECO:0000256" key="2">
    <source>
        <dbReference type="SAM" id="MobiDB-lite"/>
    </source>
</evidence>
<proteinExistence type="predicted"/>
<organism evidence="3 4">
    <name type="scientific">Lithocarpus litseifolius</name>
    <dbReference type="NCBI Taxonomy" id="425828"/>
    <lineage>
        <taxon>Eukaryota</taxon>
        <taxon>Viridiplantae</taxon>
        <taxon>Streptophyta</taxon>
        <taxon>Embryophyta</taxon>
        <taxon>Tracheophyta</taxon>
        <taxon>Spermatophyta</taxon>
        <taxon>Magnoliopsida</taxon>
        <taxon>eudicotyledons</taxon>
        <taxon>Gunneridae</taxon>
        <taxon>Pentapetalae</taxon>
        <taxon>rosids</taxon>
        <taxon>fabids</taxon>
        <taxon>Fagales</taxon>
        <taxon>Fagaceae</taxon>
        <taxon>Lithocarpus</taxon>
    </lineage>
</organism>
<accession>A0AAW2DF63</accession>
<feature type="coiled-coil region" evidence="1">
    <location>
        <begin position="215"/>
        <end position="242"/>
    </location>
</feature>
<dbReference type="AlphaFoldDB" id="A0AAW2DF63"/>
<sequence length="250" mass="28314">MTPTKKTVAKKGDKSLKMDNSKFRSLQHFERYTQFYLKAPIIQERFVDLADLKDTFIPGCFEGRGWEKLLSNLPGVLGFEGMDDHDFTNYKDRMLSIETAQAHIGGVKEGKCLNTNAFPADMRCLTVIMMFNLYLVRKLTTINNARAIFLMELKKKTFIDINEEEGGDQEGGEGMETETEAAGQPSSSRGRSKRSRASSSLEIPPDAFQIILEKIDGLRDMQNEQNDKLSALQDQMNILSSKLDSFFTQQ</sequence>